<dbReference type="InterPro" id="IPR003961">
    <property type="entry name" value="FN3_dom"/>
</dbReference>
<dbReference type="Gene3D" id="1.50.10.140">
    <property type="match status" value="1"/>
</dbReference>
<evidence type="ECO:0000259" key="1">
    <source>
        <dbReference type="PROSITE" id="PS50853"/>
    </source>
</evidence>
<organism evidence="2 3">
    <name type="scientific">Bythopirellula polymerisocia</name>
    <dbReference type="NCBI Taxonomy" id="2528003"/>
    <lineage>
        <taxon>Bacteria</taxon>
        <taxon>Pseudomonadati</taxon>
        <taxon>Planctomycetota</taxon>
        <taxon>Planctomycetia</taxon>
        <taxon>Pirellulales</taxon>
        <taxon>Lacipirellulaceae</taxon>
        <taxon>Bythopirellula</taxon>
    </lineage>
</organism>
<dbReference type="InterPro" id="IPR013783">
    <property type="entry name" value="Ig-like_fold"/>
</dbReference>
<proteinExistence type="predicted"/>
<evidence type="ECO:0000313" key="2">
    <source>
        <dbReference type="EMBL" id="TWU29324.1"/>
    </source>
</evidence>
<dbReference type="Proteomes" id="UP000318437">
    <property type="component" value="Unassembled WGS sequence"/>
</dbReference>
<protein>
    <recommendedName>
        <fullName evidence="1">Fibronectin type-III domain-containing protein</fullName>
    </recommendedName>
</protein>
<dbReference type="InterPro" id="IPR019282">
    <property type="entry name" value="Glycoamylase-like_cons_dom"/>
</dbReference>
<reference evidence="2 3" key="1">
    <citation type="submission" date="2019-02" db="EMBL/GenBank/DDBJ databases">
        <title>Deep-cultivation of Planctomycetes and their phenomic and genomic characterization uncovers novel biology.</title>
        <authorList>
            <person name="Wiegand S."/>
            <person name="Jogler M."/>
            <person name="Boedeker C."/>
            <person name="Pinto D."/>
            <person name="Vollmers J."/>
            <person name="Rivas-Marin E."/>
            <person name="Kohn T."/>
            <person name="Peeters S.H."/>
            <person name="Heuer A."/>
            <person name="Rast P."/>
            <person name="Oberbeckmann S."/>
            <person name="Bunk B."/>
            <person name="Jeske O."/>
            <person name="Meyerdierks A."/>
            <person name="Storesund J.E."/>
            <person name="Kallscheuer N."/>
            <person name="Luecker S."/>
            <person name="Lage O.M."/>
            <person name="Pohl T."/>
            <person name="Merkel B.J."/>
            <person name="Hornburger P."/>
            <person name="Mueller R.-W."/>
            <person name="Bruemmer F."/>
            <person name="Labrenz M."/>
            <person name="Spormann A.M."/>
            <person name="Op Den Camp H."/>
            <person name="Overmann J."/>
            <person name="Amann R."/>
            <person name="Jetten M.S.M."/>
            <person name="Mascher T."/>
            <person name="Medema M.H."/>
            <person name="Devos D.P."/>
            <person name="Kaster A.-K."/>
            <person name="Ovreas L."/>
            <person name="Rohde M."/>
            <person name="Galperin M.Y."/>
            <person name="Jogler C."/>
        </authorList>
    </citation>
    <scope>NUCLEOTIDE SEQUENCE [LARGE SCALE GENOMIC DNA]</scope>
    <source>
        <strain evidence="2 3">Pla144</strain>
    </source>
</reference>
<dbReference type="Gene3D" id="2.60.120.430">
    <property type="entry name" value="Galactose-binding lectin"/>
    <property type="match status" value="1"/>
</dbReference>
<dbReference type="Pfam" id="PF10091">
    <property type="entry name" value="Glycoamylase"/>
    <property type="match status" value="1"/>
</dbReference>
<dbReference type="AlphaFoldDB" id="A0A5C6D0G8"/>
<dbReference type="InterPro" id="IPR036116">
    <property type="entry name" value="FN3_sf"/>
</dbReference>
<keyword evidence="3" id="KW-1185">Reference proteome</keyword>
<dbReference type="PROSITE" id="PS50853">
    <property type="entry name" value="FN3"/>
    <property type="match status" value="1"/>
</dbReference>
<sequence length="754" mass="85396">MKHPLEIALLERLNACSITRPLQTEIRCIAFAISVFHLISCATAQRSFHDQHVIFENSVAEEGYYHSQGSVVAPSKLELIEGKCPVTSNHFVSPPNALRLNWKSVRGADWRMTLQLPERYAVDNQLAGDTLSMWCYAEEELLVTDAPRIRLEDSNGAGLPSISLLADRGRLPPRKWVRLSIPLERFQNRYGDTRPSSFNARKLAKVVFVQGLDDGAEHVLIIDDVRVIDGTRPDHEPPSAPRELVAEGQDSHFDLSWQPNHEADLLSYRIYRSLEGEEFLPIHTRSGNFTRHVDFVGPNKRASYKISALDAHNNESPLSNIASGSTQPFDDEQLLDMVQQGCFRYYWDAANRDSGMALEVLPGDENLVALGGSGFGISALVVATERQFITRDESVQRMLQILRFLKKADRFHGVWPHFLDGRTGEVWPLFGEYDNGGDLVETAFLIQGLLTARQYFNRDTQEEQEIRDTITQLWREVEWDWYRKTPDGEVLYWHWSPDHEWHISHPLVGWNETMIVYLLAIASPTHPVPAELYYSGWAGQSESAVKYRHGWSRTTDGDHYANGKSYYGHKLDVGCGTGGDLFFTQFSFLGFNPRGIRDRYTNYFENNRQLALINRAYCIDNPRQREGYGPNCWGLSAGLHTGGGKPQPRDDNGTVCCSAALGCMPFTPDESIAVLRHFYHDLGSKIWGVFGFHDGFSATESWYDECYMGLNQAQIVVGIENHRTGLPWKLFMSNPEVQPMLDAIGFVPDLQSAN</sequence>
<feature type="domain" description="Fibronectin type-III" evidence="1">
    <location>
        <begin position="237"/>
        <end position="329"/>
    </location>
</feature>
<dbReference type="Gene3D" id="2.60.40.10">
    <property type="entry name" value="Immunoglobulins"/>
    <property type="match status" value="1"/>
</dbReference>
<accession>A0A5C6D0G8</accession>
<name>A0A5C6D0G8_9BACT</name>
<evidence type="ECO:0000313" key="3">
    <source>
        <dbReference type="Proteomes" id="UP000318437"/>
    </source>
</evidence>
<dbReference type="EMBL" id="SJPS01000001">
    <property type="protein sequence ID" value="TWU29324.1"/>
    <property type="molecule type" value="Genomic_DNA"/>
</dbReference>
<gene>
    <name evidence="2" type="ORF">Pla144_01000</name>
</gene>
<comment type="caution">
    <text evidence="2">The sequence shown here is derived from an EMBL/GenBank/DDBJ whole genome shotgun (WGS) entry which is preliminary data.</text>
</comment>
<dbReference type="SUPFAM" id="SSF49265">
    <property type="entry name" value="Fibronectin type III"/>
    <property type="match status" value="1"/>
</dbReference>
<dbReference type="OrthoDB" id="5937621at2"/>